<dbReference type="Proteomes" id="UP000501753">
    <property type="component" value="Chromosome"/>
</dbReference>
<protein>
    <recommendedName>
        <fullName evidence="1">SnoaL-like domain-containing protein</fullName>
    </recommendedName>
</protein>
<dbReference type="InterPro" id="IPR032710">
    <property type="entry name" value="NTF2-like_dom_sf"/>
</dbReference>
<sequence>MTTPQELKDLFRHGLDLLSEGRIEEWIDGFTEDGVLEFPYPAWGLPTRMQGREALLTQMTMFRDQLKVEFSEPEFYAATADGLVVAGFTADCVLVATGGEYHQTYLSVVRYEQGMIAHFRDFWNPWSVMEAAGGELAWKQLLPTMSPR</sequence>
<dbReference type="EMBL" id="CP029078">
    <property type="protein sequence ID" value="QCN89403.1"/>
    <property type="molecule type" value="Genomic_DNA"/>
</dbReference>
<evidence type="ECO:0000313" key="2">
    <source>
        <dbReference type="EMBL" id="AZS83745.1"/>
    </source>
</evidence>
<dbReference type="AlphaFoldDB" id="A0A3Q9KP52"/>
<evidence type="ECO:0000313" key="3">
    <source>
        <dbReference type="EMBL" id="QCN89403.1"/>
    </source>
</evidence>
<dbReference type="Pfam" id="PF12680">
    <property type="entry name" value="SnoaL_2"/>
    <property type="match status" value="1"/>
</dbReference>
<dbReference type="Proteomes" id="UP000271291">
    <property type="component" value="Chromosome"/>
</dbReference>
<dbReference type="KEGG" id="sgd:ELQ87_05125"/>
<proteinExistence type="predicted"/>
<dbReference type="OrthoDB" id="3681559at2"/>
<feature type="domain" description="SnoaL-like" evidence="1">
    <location>
        <begin position="15"/>
        <end position="118"/>
    </location>
</feature>
<organism evidence="2 4">
    <name type="scientific">Streptomyces griseoviridis</name>
    <dbReference type="NCBI Taxonomy" id="45398"/>
    <lineage>
        <taxon>Bacteria</taxon>
        <taxon>Bacillati</taxon>
        <taxon>Actinomycetota</taxon>
        <taxon>Actinomycetes</taxon>
        <taxon>Kitasatosporales</taxon>
        <taxon>Streptomycetaceae</taxon>
        <taxon>Streptomyces</taxon>
    </lineage>
</organism>
<keyword evidence="5" id="KW-1185">Reference proteome</keyword>
<evidence type="ECO:0000313" key="5">
    <source>
        <dbReference type="Proteomes" id="UP000501753"/>
    </source>
</evidence>
<dbReference type="RefSeq" id="WP_127176656.1">
    <property type="nucleotide sequence ID" value="NZ_CP029078.1"/>
</dbReference>
<evidence type="ECO:0000259" key="1">
    <source>
        <dbReference type="Pfam" id="PF12680"/>
    </source>
</evidence>
<dbReference type="EMBL" id="CP034687">
    <property type="protein sequence ID" value="AZS83745.1"/>
    <property type="molecule type" value="Genomic_DNA"/>
</dbReference>
<dbReference type="Gene3D" id="3.10.450.50">
    <property type="match status" value="1"/>
</dbReference>
<dbReference type="SUPFAM" id="SSF54427">
    <property type="entry name" value="NTF2-like"/>
    <property type="match status" value="1"/>
</dbReference>
<reference evidence="2 4" key="2">
    <citation type="submission" date="2018-12" db="EMBL/GenBank/DDBJ databases">
        <title>Streptomyces griseoviridis F1-27 complete genome.</title>
        <authorList>
            <person name="Mariita R.M."/>
            <person name="Sello J.K."/>
        </authorList>
    </citation>
    <scope>NUCLEOTIDE SEQUENCE [LARGE SCALE GENOMIC DNA]</scope>
    <source>
        <strain evidence="2 4">F1-27</strain>
    </source>
</reference>
<gene>
    <name evidence="3" type="ORF">DDJ31_34230</name>
    <name evidence="2" type="ORF">ELQ87_05125</name>
</gene>
<accession>A0A3Q9KP52</accession>
<name>A0A3Q9KP52_STRGD</name>
<evidence type="ECO:0000313" key="4">
    <source>
        <dbReference type="Proteomes" id="UP000271291"/>
    </source>
</evidence>
<reference evidence="3 5" key="1">
    <citation type="submission" date="2018-04" db="EMBL/GenBank/DDBJ databases">
        <title>Complete genome sequences of Streptomyces griseoviridis K61 and characterization of antagonistic properties of biological control agents.</title>
        <authorList>
            <person name="Mariita R.M."/>
            <person name="Sello J.K."/>
        </authorList>
    </citation>
    <scope>NUCLEOTIDE SEQUENCE [LARGE SCALE GENOMIC DNA]</scope>
    <source>
        <strain evidence="3 5">K61</strain>
    </source>
</reference>
<dbReference type="InterPro" id="IPR037401">
    <property type="entry name" value="SnoaL-like"/>
</dbReference>